<evidence type="ECO:0000313" key="4">
    <source>
        <dbReference type="Proteomes" id="UP000604475"/>
    </source>
</evidence>
<feature type="region of interest" description="Disordered" evidence="1">
    <location>
        <begin position="195"/>
        <end position="228"/>
    </location>
</feature>
<feature type="transmembrane region" description="Helical" evidence="2">
    <location>
        <begin position="12"/>
        <end position="36"/>
    </location>
</feature>
<evidence type="ECO:0000256" key="1">
    <source>
        <dbReference type="SAM" id="MobiDB-lite"/>
    </source>
</evidence>
<protein>
    <submittedName>
        <fullName evidence="3">Uncharacterized protein</fullName>
    </submittedName>
</protein>
<reference evidence="3" key="1">
    <citation type="submission" date="2020-12" db="EMBL/GenBank/DDBJ databases">
        <title>Genomic characterization of non-nitrogen-fixing Frankia strains.</title>
        <authorList>
            <person name="Carlos-Shanley C."/>
            <person name="Guerra T."/>
            <person name="Hahn D."/>
        </authorList>
    </citation>
    <scope>NUCLEOTIDE SEQUENCE</scope>
    <source>
        <strain evidence="3">CN6</strain>
    </source>
</reference>
<proteinExistence type="predicted"/>
<dbReference type="EMBL" id="JAEACQ010000185">
    <property type="protein sequence ID" value="MBL7628386.1"/>
    <property type="molecule type" value="Genomic_DNA"/>
</dbReference>
<dbReference type="RefSeq" id="WP_203031735.1">
    <property type="nucleotide sequence ID" value="NZ_JAEACQ010000185.1"/>
</dbReference>
<dbReference type="Proteomes" id="UP000604475">
    <property type="component" value="Unassembled WGS sequence"/>
</dbReference>
<evidence type="ECO:0000313" key="3">
    <source>
        <dbReference type="EMBL" id="MBL7628386.1"/>
    </source>
</evidence>
<organism evidence="3 4">
    <name type="scientific">Frankia nepalensis</name>
    <dbReference type="NCBI Taxonomy" id="1836974"/>
    <lineage>
        <taxon>Bacteria</taxon>
        <taxon>Bacillati</taxon>
        <taxon>Actinomycetota</taxon>
        <taxon>Actinomycetes</taxon>
        <taxon>Frankiales</taxon>
        <taxon>Frankiaceae</taxon>
        <taxon>Frankia</taxon>
    </lineage>
</organism>
<name>A0A937RAD0_9ACTN</name>
<evidence type="ECO:0000256" key="2">
    <source>
        <dbReference type="SAM" id="Phobius"/>
    </source>
</evidence>
<sequence length="228" mass="24880">DPDPGGGRSRHIFEIVGISIAALTLITSSIFGWLAIVAARDSVDIANEALLDSRASEEDGQLLNLLRIRFNSIEPRFAFEMRDLEFENNSPRGFYLYHLEVNMYISGLDERAASAGPAPRKTSILRIEKLLSPCTVVTAQMSEDSANELFVSALQRAVEVEKYRGSGGGSGRIYTATTLVVRDVAADTYWRLTPGQPPERAVPLSNPGQNLDPRRDVQISGEGSLPGC</sequence>
<feature type="non-terminal residue" evidence="3">
    <location>
        <position position="1"/>
    </location>
</feature>
<keyword evidence="2" id="KW-1133">Transmembrane helix</keyword>
<accession>A0A937RAD0</accession>
<keyword evidence="2" id="KW-0472">Membrane</keyword>
<keyword evidence="4" id="KW-1185">Reference proteome</keyword>
<gene>
    <name evidence="3" type="ORF">I7412_14735</name>
</gene>
<dbReference type="AlphaFoldDB" id="A0A937RAD0"/>
<comment type="caution">
    <text evidence="3">The sequence shown here is derived from an EMBL/GenBank/DDBJ whole genome shotgun (WGS) entry which is preliminary data.</text>
</comment>
<keyword evidence="2" id="KW-0812">Transmembrane</keyword>